<dbReference type="AlphaFoldDB" id="A0A6P0DM15"/>
<proteinExistence type="predicted"/>
<name>A0A6P0DM15_RHILE</name>
<comment type="caution">
    <text evidence="1">The sequence shown here is derived from an EMBL/GenBank/DDBJ whole genome shotgun (WGS) entry which is preliminary data.</text>
</comment>
<sequence>MTTEELMVRGRIAFLPWVSIGKKISLLGFAFQPITLEEISAFTGPEIAEEAAAAIRTHVDQAGKPVEGCTLVLRPRSAVPWDIPDNSWRRLAWAAELLAFGALAEQRFLVNPVFSPHMNAAMFRPVNHAVTAGSPFFSVFYPRRGGGLRVGGRSATNTVFQQPYQVEGTKCGRINNRLIRAILQAERMSPAVFNAVQSALDLWLLANSESPELDIASCNMLSAMSFERLMEPSETSASKLAETFSSLWATFPVRTIGSSPKIKMDNEPTWHAEQQVWPLRRKWIKELYEARSAHVHRGTRSRFSTNWEDWQHLVIAAYVFPLAVKLRLEQVGLYHLDDDEVVSCGVLDDLLCSDWGDGTWQNTPEWPRIFDEAQASSGRHRAITQAMQDAGLLP</sequence>
<accession>A0A6P0DM15</accession>
<reference evidence="1 2" key="1">
    <citation type="submission" date="2020-01" db="EMBL/GenBank/DDBJ databases">
        <title>Rhizobium genotypes associated with high levels of biological nitrogen fixation by grain legumes in a temperate-maritime cropping system.</title>
        <authorList>
            <person name="Maluk M."/>
            <person name="Francesc Ferrando Molina F."/>
            <person name="Lopez Del Egido L."/>
            <person name="Lafos M."/>
            <person name="Langarica-Fuentes A."/>
            <person name="Gebre Yohannes G."/>
            <person name="Young M.W."/>
            <person name="Martin P."/>
            <person name="Gantlett R."/>
            <person name="Kenicer G."/>
            <person name="Hawes C."/>
            <person name="Begg G.S."/>
            <person name="Quilliam R.S."/>
            <person name="Squire G.R."/>
            <person name="Poole P.S."/>
            <person name="Young P.W."/>
            <person name="Iannetta P.M."/>
            <person name="James E.K."/>
        </authorList>
    </citation>
    <scope>NUCLEOTIDE SEQUENCE [LARGE SCALE GENOMIC DNA]</scope>
    <source>
        <strain evidence="1 2">JHI944</strain>
    </source>
</reference>
<evidence type="ECO:0000313" key="2">
    <source>
        <dbReference type="Proteomes" id="UP000471409"/>
    </source>
</evidence>
<organism evidence="1 2">
    <name type="scientific">Rhizobium leguminosarum</name>
    <dbReference type="NCBI Taxonomy" id="384"/>
    <lineage>
        <taxon>Bacteria</taxon>
        <taxon>Pseudomonadati</taxon>
        <taxon>Pseudomonadota</taxon>
        <taxon>Alphaproteobacteria</taxon>
        <taxon>Hyphomicrobiales</taxon>
        <taxon>Rhizobiaceae</taxon>
        <taxon>Rhizobium/Agrobacterium group</taxon>
        <taxon>Rhizobium</taxon>
    </lineage>
</organism>
<gene>
    <name evidence="1" type="ORF">GUK36_22795</name>
</gene>
<protein>
    <recommendedName>
        <fullName evidence="3">Apea-like HEPN domain-containing protein</fullName>
    </recommendedName>
</protein>
<dbReference type="Proteomes" id="UP000471409">
    <property type="component" value="Unassembled WGS sequence"/>
</dbReference>
<dbReference type="EMBL" id="WXXP01000010">
    <property type="protein sequence ID" value="NEK52256.1"/>
    <property type="molecule type" value="Genomic_DNA"/>
</dbReference>
<dbReference type="RefSeq" id="WP_164000092.1">
    <property type="nucleotide sequence ID" value="NZ_WXXP01000010.1"/>
</dbReference>
<evidence type="ECO:0000313" key="1">
    <source>
        <dbReference type="EMBL" id="NEK52256.1"/>
    </source>
</evidence>
<evidence type="ECO:0008006" key="3">
    <source>
        <dbReference type="Google" id="ProtNLM"/>
    </source>
</evidence>